<dbReference type="EMBL" id="VRLW01000001">
    <property type="protein sequence ID" value="KAA1260879.1"/>
    <property type="molecule type" value="Genomic_DNA"/>
</dbReference>
<dbReference type="RefSeq" id="WP_084422999.1">
    <property type="nucleotide sequence ID" value="NZ_LWSK01000198.1"/>
</dbReference>
<dbReference type="Pfam" id="PF06078">
    <property type="entry name" value="DUF937"/>
    <property type="match status" value="1"/>
</dbReference>
<sequence>MSMNMMEILKGQLGGMVAGQLGKAVGLDSKQAESGIGALLPVILGGLMKQSSTPEGANQLDETLSGDDFDGGMFDNISDMFSGGGDTSSMSNMGGGLVKMIFGDKIGAIADIVGKVTGMKSSSTTSLLALLAPLVMSFLGKQKRSLGLDGGGMANLLMSQKDEVAKAMPGGMVGALGLTDLGFQDTPAGAPAQTPAAQPQVSSGGGGGGGVLGKLLIPLVFLGVLGFLGWSMLGKKAPEMNVPDVNVPDVDLGAATDALGMSADDVTGNLQEVFGGYKETLSGITDADSAQAAVPDMEKLNDQLGGISGLMDKLPAGIKDTVTGQLGSMIEPIKAMLEKVMAIPGVEPILKPYVESMLDKVDMLSA</sequence>
<evidence type="ECO:0008006" key="3">
    <source>
        <dbReference type="Google" id="ProtNLM"/>
    </source>
</evidence>
<name>A0A5B1CM69_9BACT</name>
<gene>
    <name evidence="1" type="ORF">LF1_34210</name>
</gene>
<reference evidence="1 2" key="1">
    <citation type="submission" date="2019-08" db="EMBL/GenBank/DDBJ databases">
        <title>Deep-cultivation of Planctomycetes and their phenomic and genomic characterization uncovers novel biology.</title>
        <authorList>
            <person name="Wiegand S."/>
            <person name="Jogler M."/>
            <person name="Boedeker C."/>
            <person name="Pinto D."/>
            <person name="Vollmers J."/>
            <person name="Rivas-Marin E."/>
            <person name="Kohn T."/>
            <person name="Peeters S.H."/>
            <person name="Heuer A."/>
            <person name="Rast P."/>
            <person name="Oberbeckmann S."/>
            <person name="Bunk B."/>
            <person name="Jeske O."/>
            <person name="Meyerdierks A."/>
            <person name="Storesund J.E."/>
            <person name="Kallscheuer N."/>
            <person name="Luecker S."/>
            <person name="Lage O.M."/>
            <person name="Pohl T."/>
            <person name="Merkel B.J."/>
            <person name="Hornburger P."/>
            <person name="Mueller R.-W."/>
            <person name="Bruemmer F."/>
            <person name="Labrenz M."/>
            <person name="Spormann A.M."/>
            <person name="Op Den Camp H."/>
            <person name="Overmann J."/>
            <person name="Amann R."/>
            <person name="Jetten M.S.M."/>
            <person name="Mascher T."/>
            <person name="Medema M.H."/>
            <person name="Devos D.P."/>
            <person name="Kaster A.-K."/>
            <person name="Ovreas L."/>
            <person name="Rohde M."/>
            <person name="Galperin M.Y."/>
            <person name="Jogler C."/>
        </authorList>
    </citation>
    <scope>NUCLEOTIDE SEQUENCE [LARGE SCALE GENOMIC DNA]</scope>
    <source>
        <strain evidence="1 2">LF1</strain>
    </source>
</reference>
<proteinExistence type="predicted"/>
<organism evidence="1 2">
    <name type="scientific">Rubripirellula obstinata</name>
    <dbReference type="NCBI Taxonomy" id="406547"/>
    <lineage>
        <taxon>Bacteria</taxon>
        <taxon>Pseudomonadati</taxon>
        <taxon>Planctomycetota</taxon>
        <taxon>Planctomycetia</taxon>
        <taxon>Pirellulales</taxon>
        <taxon>Pirellulaceae</taxon>
        <taxon>Rubripirellula</taxon>
    </lineage>
</organism>
<evidence type="ECO:0000313" key="2">
    <source>
        <dbReference type="Proteomes" id="UP000322699"/>
    </source>
</evidence>
<keyword evidence="2" id="KW-1185">Reference proteome</keyword>
<accession>A0A5B1CM69</accession>
<evidence type="ECO:0000313" key="1">
    <source>
        <dbReference type="EMBL" id="KAA1260879.1"/>
    </source>
</evidence>
<dbReference type="OrthoDB" id="272354at2"/>
<protein>
    <recommendedName>
        <fullName evidence="3">DUF937 domain-containing protein</fullName>
    </recommendedName>
</protein>
<dbReference type="AlphaFoldDB" id="A0A5B1CM69"/>
<dbReference type="Proteomes" id="UP000322699">
    <property type="component" value="Unassembled WGS sequence"/>
</dbReference>
<dbReference type="InterPro" id="IPR009282">
    <property type="entry name" value="DUF937"/>
</dbReference>
<comment type="caution">
    <text evidence="1">The sequence shown here is derived from an EMBL/GenBank/DDBJ whole genome shotgun (WGS) entry which is preliminary data.</text>
</comment>